<organism evidence="3 4">
    <name type="scientific">Sphaerisporangium rhizosphaerae</name>
    <dbReference type="NCBI Taxonomy" id="2269375"/>
    <lineage>
        <taxon>Bacteria</taxon>
        <taxon>Bacillati</taxon>
        <taxon>Actinomycetota</taxon>
        <taxon>Actinomycetes</taxon>
        <taxon>Streptosporangiales</taxon>
        <taxon>Streptosporangiaceae</taxon>
        <taxon>Sphaerisporangium</taxon>
    </lineage>
</organism>
<dbReference type="RefSeq" id="WP_380824650.1">
    <property type="nucleotide sequence ID" value="NZ_JBHTCG010000003.1"/>
</dbReference>
<feature type="compositionally biased region" description="Basic and acidic residues" evidence="1">
    <location>
        <begin position="46"/>
        <end position="87"/>
    </location>
</feature>
<evidence type="ECO:0000313" key="4">
    <source>
        <dbReference type="Proteomes" id="UP001596496"/>
    </source>
</evidence>
<feature type="compositionally biased region" description="Basic and acidic residues" evidence="1">
    <location>
        <begin position="1"/>
        <end position="13"/>
    </location>
</feature>
<feature type="region of interest" description="Disordered" evidence="1">
    <location>
        <begin position="161"/>
        <end position="299"/>
    </location>
</feature>
<proteinExistence type="predicted"/>
<feature type="compositionally biased region" description="Low complexity" evidence="1">
    <location>
        <begin position="247"/>
        <end position="257"/>
    </location>
</feature>
<feature type="compositionally biased region" description="Acidic residues" evidence="1">
    <location>
        <begin position="88"/>
        <end position="97"/>
    </location>
</feature>
<dbReference type="Proteomes" id="UP001596496">
    <property type="component" value="Unassembled WGS sequence"/>
</dbReference>
<keyword evidence="2" id="KW-1133">Transmembrane helix</keyword>
<feature type="compositionally biased region" description="Low complexity" evidence="1">
    <location>
        <begin position="199"/>
        <end position="212"/>
    </location>
</feature>
<keyword evidence="2" id="KW-0472">Membrane</keyword>
<feature type="compositionally biased region" description="Low complexity" evidence="1">
    <location>
        <begin position="222"/>
        <end position="237"/>
    </location>
</feature>
<name>A0ABW2NZG0_9ACTN</name>
<protein>
    <recommendedName>
        <fullName evidence="5">Serine/threonine protein kinase</fullName>
    </recommendedName>
</protein>
<comment type="caution">
    <text evidence="3">The sequence shown here is derived from an EMBL/GenBank/DDBJ whole genome shotgun (WGS) entry which is preliminary data.</text>
</comment>
<feature type="compositionally biased region" description="Gly residues" evidence="1">
    <location>
        <begin position="290"/>
        <end position="299"/>
    </location>
</feature>
<reference evidence="4" key="1">
    <citation type="journal article" date="2019" name="Int. J. Syst. Evol. Microbiol.">
        <title>The Global Catalogue of Microorganisms (GCM) 10K type strain sequencing project: providing services to taxonomists for standard genome sequencing and annotation.</title>
        <authorList>
            <consortium name="The Broad Institute Genomics Platform"/>
            <consortium name="The Broad Institute Genome Sequencing Center for Infectious Disease"/>
            <person name="Wu L."/>
            <person name="Ma J."/>
        </authorList>
    </citation>
    <scope>NUCLEOTIDE SEQUENCE [LARGE SCALE GENOMIC DNA]</scope>
    <source>
        <strain evidence="4">CECT 7649</strain>
    </source>
</reference>
<feature type="compositionally biased region" description="Pro residues" evidence="1">
    <location>
        <begin position="268"/>
        <end position="284"/>
    </location>
</feature>
<sequence length="299" mass="31750">MDRDGHPRSHEEDPLQQVGPTGIDRDDQPVRPGGDVLSDGWTPGHEPAHAPDDEASDPDRADHQWAEGDERPESLEEFDYLYRREGEEMVLDDERSEDPERPGHEEWDTESGGERGFLGSGWTGEADAEEKGGKNKGFIVAIAAIVLLAVAGGWIVSTSVGSKPEAACSAPGKCPSVEQPDPALTDTPSAGPSIDDPATEPTAGTGETAEPPSGTPTPTAGQGRQTRPPTSRPTPTRTRVHSPRPSPRSSGRPQQTQDPRIEDDPESSPKPPPTTQAPPPPAPSPTQSESGGGLLDWIF</sequence>
<accession>A0ABW2NZG0</accession>
<evidence type="ECO:0008006" key="5">
    <source>
        <dbReference type="Google" id="ProtNLM"/>
    </source>
</evidence>
<evidence type="ECO:0000256" key="1">
    <source>
        <dbReference type="SAM" id="MobiDB-lite"/>
    </source>
</evidence>
<feature type="transmembrane region" description="Helical" evidence="2">
    <location>
        <begin position="138"/>
        <end position="156"/>
    </location>
</feature>
<keyword evidence="4" id="KW-1185">Reference proteome</keyword>
<evidence type="ECO:0000313" key="3">
    <source>
        <dbReference type="EMBL" id="MFC7381652.1"/>
    </source>
</evidence>
<feature type="region of interest" description="Disordered" evidence="1">
    <location>
        <begin position="1"/>
        <end position="131"/>
    </location>
</feature>
<keyword evidence="2" id="KW-0812">Transmembrane</keyword>
<dbReference type="PRINTS" id="PR01217">
    <property type="entry name" value="PRICHEXTENSN"/>
</dbReference>
<gene>
    <name evidence="3" type="ORF">ACFQSB_05485</name>
</gene>
<evidence type="ECO:0000256" key="2">
    <source>
        <dbReference type="SAM" id="Phobius"/>
    </source>
</evidence>
<dbReference type="EMBL" id="JBHTCG010000003">
    <property type="protein sequence ID" value="MFC7381652.1"/>
    <property type="molecule type" value="Genomic_DNA"/>
</dbReference>